<evidence type="ECO:0000256" key="1">
    <source>
        <dbReference type="SAM" id="MobiDB-lite"/>
    </source>
</evidence>
<evidence type="ECO:0000313" key="2">
    <source>
        <dbReference type="EMBL" id="KAL3275708.1"/>
    </source>
</evidence>
<name>A0ABD2NAS0_9CUCU</name>
<keyword evidence="3" id="KW-1185">Reference proteome</keyword>
<dbReference type="EMBL" id="JABFTP020000083">
    <property type="protein sequence ID" value="KAL3275708.1"/>
    <property type="molecule type" value="Genomic_DNA"/>
</dbReference>
<organism evidence="2 3">
    <name type="scientific">Cryptolaemus montrouzieri</name>
    <dbReference type="NCBI Taxonomy" id="559131"/>
    <lineage>
        <taxon>Eukaryota</taxon>
        <taxon>Metazoa</taxon>
        <taxon>Ecdysozoa</taxon>
        <taxon>Arthropoda</taxon>
        <taxon>Hexapoda</taxon>
        <taxon>Insecta</taxon>
        <taxon>Pterygota</taxon>
        <taxon>Neoptera</taxon>
        <taxon>Endopterygota</taxon>
        <taxon>Coleoptera</taxon>
        <taxon>Polyphaga</taxon>
        <taxon>Cucujiformia</taxon>
        <taxon>Coccinelloidea</taxon>
        <taxon>Coccinellidae</taxon>
        <taxon>Scymninae</taxon>
        <taxon>Scymnini</taxon>
        <taxon>Cryptolaemus</taxon>
    </lineage>
</organism>
<accession>A0ABD2NAS0</accession>
<protein>
    <submittedName>
        <fullName evidence="2">Uncharacterized protein</fullName>
    </submittedName>
</protein>
<feature type="compositionally biased region" description="Basic and acidic residues" evidence="1">
    <location>
        <begin position="219"/>
        <end position="242"/>
    </location>
</feature>
<feature type="compositionally biased region" description="Low complexity" evidence="1">
    <location>
        <begin position="344"/>
        <end position="361"/>
    </location>
</feature>
<reference evidence="2 3" key="1">
    <citation type="journal article" date="2021" name="BMC Biol.">
        <title>Horizontally acquired antibacterial genes associated with adaptive radiation of ladybird beetles.</title>
        <authorList>
            <person name="Li H.S."/>
            <person name="Tang X.F."/>
            <person name="Huang Y.H."/>
            <person name="Xu Z.Y."/>
            <person name="Chen M.L."/>
            <person name="Du X.Y."/>
            <person name="Qiu B.Y."/>
            <person name="Chen P.T."/>
            <person name="Zhang W."/>
            <person name="Slipinski A."/>
            <person name="Escalona H.E."/>
            <person name="Waterhouse R.M."/>
            <person name="Zwick A."/>
            <person name="Pang H."/>
        </authorList>
    </citation>
    <scope>NUCLEOTIDE SEQUENCE [LARGE SCALE GENOMIC DNA]</scope>
    <source>
        <strain evidence="2">SYSU2018</strain>
    </source>
</reference>
<sequence>MFEMYHSKSCRCDLCNSIPFSSKPQECSRNWKNRFCKLRKQWSPCEQAVGKFGVAWVAELPNCETQEPKGWQVEIIDSPEGIIRKCKQLMKWLNNPPSHLYDSIEGNDMNCNSFELQCHLNICEECCEEPCCGPDFSEKYGEAVDNCSRKPRIRACANNCSNECSDYNKCKICFDEDHLRKYERNQNNDSCLKKCNVQYPKKSCFAHCTSPEELSGNESDSRPNSRHECKRQSSKPKDNGETFRKENCCCHCQNKFYKDEGTSYEVDIVDIVPQRDIHNEFPLDMHELDSKVICAGIRTSQICKKVKEDRRNQLIDKHERELQNTIIASRTSGPSADGEEHMNNNRGHNNLLDNNLNNNSSRQRRSSKFRRKESF</sequence>
<evidence type="ECO:0000313" key="3">
    <source>
        <dbReference type="Proteomes" id="UP001516400"/>
    </source>
</evidence>
<dbReference type="AlphaFoldDB" id="A0ABD2NAS0"/>
<gene>
    <name evidence="2" type="ORF">HHI36_020457</name>
</gene>
<feature type="region of interest" description="Disordered" evidence="1">
    <location>
        <begin position="328"/>
        <end position="375"/>
    </location>
</feature>
<comment type="caution">
    <text evidence="2">The sequence shown here is derived from an EMBL/GenBank/DDBJ whole genome shotgun (WGS) entry which is preliminary data.</text>
</comment>
<feature type="compositionally biased region" description="Basic residues" evidence="1">
    <location>
        <begin position="362"/>
        <end position="375"/>
    </location>
</feature>
<proteinExistence type="predicted"/>
<dbReference type="Proteomes" id="UP001516400">
    <property type="component" value="Unassembled WGS sequence"/>
</dbReference>
<feature type="region of interest" description="Disordered" evidence="1">
    <location>
        <begin position="211"/>
        <end position="242"/>
    </location>
</feature>